<evidence type="ECO:0000259" key="1">
    <source>
        <dbReference type="Pfam" id="PF24924"/>
    </source>
</evidence>
<dbReference type="PANTHER" id="PTHR48154">
    <property type="entry name" value="PROTEIN, PUTATIVE-RELATED"/>
    <property type="match status" value="1"/>
</dbReference>
<sequence>MALHIETKRGQTTSSHSMHHIKQITKISEDGNRRIISGQAGRRTFERRHGNLLHLLNVDIQPATLEALVQYYDPPARCFTFRDFQIAPTLEEYERLLGLPLEGSAQYFHQDRLPSWATIATLLREKDDWPAIIDIFGLLLYGILLFPQVENYVNLTATEVFLAKRDKGENLTMAVLANTYYTLHHCSQQGEGNLRCSTSLLYLWLTSHLFHCKNKAKCPMEDFKWSWIRNIGCKGYPNVPLSGTQGAINYNPELVSRQAGYPMIEPPLKRS</sequence>
<feature type="non-terminal residue" evidence="2">
    <location>
        <position position="1"/>
    </location>
</feature>
<dbReference type="EMBL" id="QJKJ01006394">
    <property type="protein sequence ID" value="RDX86858.1"/>
    <property type="molecule type" value="Genomic_DNA"/>
</dbReference>
<evidence type="ECO:0000313" key="3">
    <source>
        <dbReference type="Proteomes" id="UP000257109"/>
    </source>
</evidence>
<dbReference type="InterPro" id="IPR056647">
    <property type="entry name" value="DUF7745"/>
</dbReference>
<dbReference type="OrthoDB" id="983711at2759"/>
<dbReference type="Proteomes" id="UP000257109">
    <property type="component" value="Unassembled WGS sequence"/>
</dbReference>
<name>A0A371G8H3_MUCPR</name>
<comment type="caution">
    <text evidence="2">The sequence shown here is derived from an EMBL/GenBank/DDBJ whole genome shotgun (WGS) entry which is preliminary data.</text>
</comment>
<proteinExistence type="predicted"/>
<feature type="domain" description="DUF7745" evidence="1">
    <location>
        <begin position="41"/>
        <end position="124"/>
    </location>
</feature>
<accession>A0A371G8H3</accession>
<protein>
    <recommendedName>
        <fullName evidence="1">DUF7745 domain-containing protein</fullName>
    </recommendedName>
</protein>
<gene>
    <name evidence="2" type="ORF">CR513_31753</name>
</gene>
<dbReference type="PANTHER" id="PTHR48154:SF1">
    <property type="entry name" value="PROTEIN, PUTATIVE-RELATED"/>
    <property type="match status" value="1"/>
</dbReference>
<dbReference type="Pfam" id="PF24924">
    <property type="entry name" value="DUF7745"/>
    <property type="match status" value="2"/>
</dbReference>
<evidence type="ECO:0000313" key="2">
    <source>
        <dbReference type="EMBL" id="RDX86858.1"/>
    </source>
</evidence>
<keyword evidence="3" id="KW-1185">Reference proteome</keyword>
<dbReference type="AlphaFoldDB" id="A0A371G8H3"/>
<feature type="domain" description="DUF7745" evidence="1">
    <location>
        <begin position="232"/>
        <end position="267"/>
    </location>
</feature>
<reference evidence="2" key="1">
    <citation type="submission" date="2018-05" db="EMBL/GenBank/DDBJ databases">
        <title>Draft genome of Mucuna pruriens seed.</title>
        <authorList>
            <person name="Nnadi N.E."/>
            <person name="Vos R."/>
            <person name="Hasami M.H."/>
            <person name="Devisetty U.K."/>
            <person name="Aguiy J.C."/>
        </authorList>
    </citation>
    <scope>NUCLEOTIDE SEQUENCE [LARGE SCALE GENOMIC DNA]</scope>
    <source>
        <strain evidence="2">JCA_2017</strain>
    </source>
</reference>
<organism evidence="2 3">
    <name type="scientific">Mucuna pruriens</name>
    <name type="common">Velvet bean</name>
    <name type="synonym">Dolichos pruriens</name>
    <dbReference type="NCBI Taxonomy" id="157652"/>
    <lineage>
        <taxon>Eukaryota</taxon>
        <taxon>Viridiplantae</taxon>
        <taxon>Streptophyta</taxon>
        <taxon>Embryophyta</taxon>
        <taxon>Tracheophyta</taxon>
        <taxon>Spermatophyta</taxon>
        <taxon>Magnoliopsida</taxon>
        <taxon>eudicotyledons</taxon>
        <taxon>Gunneridae</taxon>
        <taxon>Pentapetalae</taxon>
        <taxon>rosids</taxon>
        <taxon>fabids</taxon>
        <taxon>Fabales</taxon>
        <taxon>Fabaceae</taxon>
        <taxon>Papilionoideae</taxon>
        <taxon>50 kb inversion clade</taxon>
        <taxon>NPAAA clade</taxon>
        <taxon>indigoferoid/millettioid clade</taxon>
        <taxon>Phaseoleae</taxon>
        <taxon>Mucuna</taxon>
    </lineage>
</organism>